<evidence type="ECO:0000313" key="2">
    <source>
        <dbReference type="Proteomes" id="UP000789920"/>
    </source>
</evidence>
<gene>
    <name evidence="1" type="ORF">RPERSI_LOCUS9665</name>
</gene>
<comment type="caution">
    <text evidence="1">The sequence shown here is derived from an EMBL/GenBank/DDBJ whole genome shotgun (WGS) entry which is preliminary data.</text>
</comment>
<dbReference type="Proteomes" id="UP000789920">
    <property type="component" value="Unassembled WGS sequence"/>
</dbReference>
<name>A0ACA9P972_9GLOM</name>
<dbReference type="EMBL" id="CAJVQC010018438">
    <property type="protein sequence ID" value="CAG8693455.1"/>
    <property type="molecule type" value="Genomic_DNA"/>
</dbReference>
<organism evidence="1 2">
    <name type="scientific">Racocetra persica</name>
    <dbReference type="NCBI Taxonomy" id="160502"/>
    <lineage>
        <taxon>Eukaryota</taxon>
        <taxon>Fungi</taxon>
        <taxon>Fungi incertae sedis</taxon>
        <taxon>Mucoromycota</taxon>
        <taxon>Glomeromycotina</taxon>
        <taxon>Glomeromycetes</taxon>
        <taxon>Diversisporales</taxon>
        <taxon>Gigasporaceae</taxon>
        <taxon>Racocetra</taxon>
    </lineage>
</organism>
<keyword evidence="2" id="KW-1185">Reference proteome</keyword>
<sequence length="153" mass="17392">PPQPADSWWENHRQSCGGKYHKISEPQKVEKKQVTKNRKRKLENDNASGSNTSLDKWFCKSSEEMPQNYKFKKRCTDVDSGHKSSQNHNQPIDLEDGSNEKGKSVNESSSTFHRLNTVQCPICGDSTIDNSTINDHIDLCIWASENGEKIPIM</sequence>
<proteinExistence type="predicted"/>
<accession>A0ACA9P972</accession>
<feature type="non-terminal residue" evidence="1">
    <location>
        <position position="1"/>
    </location>
</feature>
<reference evidence="1" key="1">
    <citation type="submission" date="2021-06" db="EMBL/GenBank/DDBJ databases">
        <authorList>
            <person name="Kallberg Y."/>
            <person name="Tangrot J."/>
            <person name="Rosling A."/>
        </authorList>
    </citation>
    <scope>NUCLEOTIDE SEQUENCE</scope>
    <source>
        <strain evidence="1">MA461A</strain>
    </source>
</reference>
<protein>
    <submittedName>
        <fullName evidence="1">14878_t:CDS:1</fullName>
    </submittedName>
</protein>
<evidence type="ECO:0000313" key="1">
    <source>
        <dbReference type="EMBL" id="CAG8693455.1"/>
    </source>
</evidence>